<evidence type="ECO:0000313" key="16">
    <source>
        <dbReference type="EMBL" id="ALI37033.1"/>
    </source>
</evidence>
<dbReference type="KEGG" id="taa:NMY3_02844"/>
<evidence type="ECO:0000256" key="1">
    <source>
        <dbReference type="ARBA" id="ARBA00001960"/>
    </source>
</evidence>
<feature type="binding site" description="type 1 copper site" evidence="10">
    <location>
        <position position="345"/>
    </location>
    <ligand>
        <name>Cu cation</name>
        <dbReference type="ChEBI" id="CHEBI:23378"/>
        <label>1</label>
    </ligand>
</feature>
<dbReference type="InterPro" id="IPR052721">
    <property type="entry name" value="ET_Amicyanin"/>
</dbReference>
<proteinExistence type="predicted"/>
<feature type="binding site" description="type 1 copper site" evidence="10">
    <location>
        <position position="165"/>
    </location>
    <ligand>
        <name>Cu cation</name>
        <dbReference type="ChEBI" id="CHEBI:23378"/>
        <label>1</label>
    </ligand>
</feature>
<evidence type="ECO:0000256" key="9">
    <source>
        <dbReference type="ARBA" id="ARBA00049340"/>
    </source>
</evidence>
<evidence type="ECO:0000256" key="12">
    <source>
        <dbReference type="SAM" id="Phobius"/>
    </source>
</evidence>
<feature type="compositionally biased region" description="Polar residues" evidence="11">
    <location>
        <begin position="372"/>
        <end position="394"/>
    </location>
</feature>
<evidence type="ECO:0000256" key="3">
    <source>
        <dbReference type="ARBA" id="ARBA00011882"/>
    </source>
</evidence>
<keyword evidence="12" id="KW-1133">Transmembrane helix</keyword>
<feature type="binding site" description="type 1 copper site" evidence="10">
    <location>
        <position position="205"/>
    </location>
    <ligand>
        <name>Cu cation</name>
        <dbReference type="ChEBI" id="CHEBI:23378"/>
        <label>1</label>
    </ligand>
</feature>
<evidence type="ECO:0000256" key="6">
    <source>
        <dbReference type="ARBA" id="ARBA00022737"/>
    </source>
</evidence>
<evidence type="ECO:0000259" key="15">
    <source>
        <dbReference type="Pfam" id="PF07732"/>
    </source>
</evidence>
<feature type="compositionally biased region" description="Low complexity" evidence="11">
    <location>
        <begin position="75"/>
        <end position="85"/>
    </location>
</feature>
<dbReference type="Proteomes" id="UP000058925">
    <property type="component" value="Chromosome"/>
</dbReference>
<keyword evidence="12" id="KW-0472">Membrane</keyword>
<keyword evidence="5 10" id="KW-0479">Metal-binding</keyword>
<dbReference type="GO" id="GO:0009055">
    <property type="term" value="F:electron transfer activity"/>
    <property type="evidence" value="ECO:0007669"/>
    <property type="project" value="InterPro"/>
</dbReference>
<keyword evidence="6" id="KW-0677">Repeat</keyword>
<comment type="subunit">
    <text evidence="2">Homotrimer.</text>
</comment>
<dbReference type="GO" id="GO:0005507">
    <property type="term" value="F:copper ion binding"/>
    <property type="evidence" value="ECO:0007669"/>
    <property type="project" value="InterPro"/>
</dbReference>
<protein>
    <recommendedName>
        <fullName evidence="4">Copper-containing nitrite reductase</fullName>
        <ecNumber evidence="3">1.7.2.1</ecNumber>
    </recommendedName>
</protein>
<sequence>MSKISNVSPHSYDKNFQKEKSYRKKSCIIFLLLLISLCIVSITSLSSSYVVKVFTNFVFAQEYDQTKLPKFHLSENTNNFENNSTDPLSDSKKDINSENSTLTSDRASTSHRQITLVTEEVYLDIAPGKRVKAWTYNGTVPGPTIRLTEGENLTIKYINKSPIPHTIHFHGNHADINDGVLPQVMPGQTYLYNITGEPAGALMYHCHAPPTSLHIRMGMYGALIVDPKDKPVAPAREFVMVMGEYDLKNQVGFDADYYFINGYADQYVHHPLEINHNDLMRIYLINLGTTIPASFHLHSTTFVTYPSGLWDNLPIHSQTISVAPGDASIVEAKWKYPGNYFFHTHGIPEEKGNMGQIKVVGKGSESAEGKSKFQNSNDTSRGTNSNQSRNFSEPLTRSVSMFDWQYELQKKLQSPEVISTSGHKGIDEDHIGSTKEIGGNNGTLQENESFHVQDKESKAELTTSDESGVKLLDDAKAPFLKNETDRNSKFSISISPGSSSPENKIFYDPSSIKIEEGTQVTWINTDQNMPHTVTSGNPDQGPSGIFDSGIINGDDSMYKFTFDTKGEYNYYCTLHPWMTAKVIVN</sequence>
<dbReference type="InterPro" id="IPR000923">
    <property type="entry name" value="BlueCu_1"/>
</dbReference>
<evidence type="ECO:0000256" key="10">
    <source>
        <dbReference type="PIRSR" id="PIRSR601287-1"/>
    </source>
</evidence>
<dbReference type="CDD" id="cd11024">
    <property type="entry name" value="CuRO_1_2DMCO_NIR_like"/>
    <property type="match status" value="1"/>
</dbReference>
<feature type="region of interest" description="Disordered" evidence="11">
    <location>
        <begin position="75"/>
        <end position="108"/>
    </location>
</feature>
<evidence type="ECO:0000256" key="4">
    <source>
        <dbReference type="ARBA" id="ARBA00017290"/>
    </source>
</evidence>
<feature type="domain" description="Plastocyanin-like" evidence="14">
    <location>
        <begin position="261"/>
        <end position="346"/>
    </location>
</feature>
<evidence type="ECO:0000259" key="14">
    <source>
        <dbReference type="Pfam" id="PF07731"/>
    </source>
</evidence>
<dbReference type="SUPFAM" id="SSF49503">
    <property type="entry name" value="Cupredoxins"/>
    <property type="match status" value="3"/>
</dbReference>
<organism evidence="16 17">
    <name type="scientific">Candidatus Nitrosocosmicus oleophilus</name>
    <dbReference type="NCBI Taxonomy" id="1353260"/>
    <lineage>
        <taxon>Archaea</taxon>
        <taxon>Nitrososphaerota</taxon>
        <taxon>Nitrososphaeria</taxon>
        <taxon>Nitrososphaerales</taxon>
        <taxon>Nitrososphaeraceae</taxon>
        <taxon>Candidatus Nitrosocosmicus</taxon>
    </lineage>
</organism>
<evidence type="ECO:0000259" key="13">
    <source>
        <dbReference type="Pfam" id="PF00127"/>
    </source>
</evidence>
<name>A0A654M309_9ARCH</name>
<dbReference type="InterPro" id="IPR011707">
    <property type="entry name" value="Cu-oxidase-like_N"/>
</dbReference>
<feature type="domain" description="Blue (type 1) copper" evidence="13">
    <location>
        <begin position="501"/>
        <end position="585"/>
    </location>
</feature>
<evidence type="ECO:0000256" key="2">
    <source>
        <dbReference type="ARBA" id="ARBA00011233"/>
    </source>
</evidence>
<reference evidence="17" key="1">
    <citation type="submission" date="2015-10" db="EMBL/GenBank/DDBJ databases">
        <title>Niche specialization of a soil ammonia-oxidizing archaeon, Candidatus Nitrosocosmicus oleophilus.</title>
        <authorList>
            <person name="Jung M.-Y."/>
            <person name="Rhee S.-K."/>
        </authorList>
    </citation>
    <scope>NUCLEOTIDE SEQUENCE [LARGE SCALE GENOMIC DNA]</scope>
    <source>
        <strain evidence="17">MY3</strain>
    </source>
</reference>
<dbReference type="Pfam" id="PF07732">
    <property type="entry name" value="Cu-oxidase_3"/>
    <property type="match status" value="1"/>
</dbReference>
<comment type="cofactor">
    <cofactor evidence="1 10">
        <name>Cu(+)</name>
        <dbReference type="ChEBI" id="CHEBI:49552"/>
    </cofactor>
</comment>
<feature type="binding site" description="type 1 copper site" evidence="10">
    <location>
        <position position="214"/>
    </location>
    <ligand>
        <name>Cu cation</name>
        <dbReference type="ChEBI" id="CHEBI:23378"/>
        <label>1</label>
    </ligand>
</feature>
<dbReference type="PANTHER" id="PTHR36507">
    <property type="entry name" value="BLL1555 PROTEIN"/>
    <property type="match status" value="1"/>
</dbReference>
<dbReference type="InterPro" id="IPR011706">
    <property type="entry name" value="Cu-oxidase_C"/>
</dbReference>
<feature type="transmembrane region" description="Helical" evidence="12">
    <location>
        <begin position="27"/>
        <end position="51"/>
    </location>
</feature>
<feature type="domain" description="Plastocyanin-like" evidence="15">
    <location>
        <begin position="126"/>
        <end position="229"/>
    </location>
</feature>
<feature type="region of interest" description="Disordered" evidence="11">
    <location>
        <begin position="360"/>
        <end position="394"/>
    </location>
</feature>
<gene>
    <name evidence="16" type="primary">aniA_3</name>
    <name evidence="16" type="ORF">NMY3_02844</name>
</gene>
<dbReference type="OrthoDB" id="12293at2157"/>
<dbReference type="GeneID" id="60422741"/>
<feature type="binding site" description="type 1 copper site" evidence="10">
    <location>
        <position position="206"/>
    </location>
    <ligand>
        <name>Cu cation</name>
        <dbReference type="ChEBI" id="CHEBI:23378"/>
        <label>1</label>
    </ligand>
</feature>
<dbReference type="Pfam" id="PF00127">
    <property type="entry name" value="Copper-bind"/>
    <property type="match status" value="1"/>
</dbReference>
<keyword evidence="7 16" id="KW-0560">Oxidoreductase</keyword>
<comment type="catalytic activity">
    <reaction evidence="9">
        <text>nitric oxide + Fe(III)-[cytochrome c] + H2O = Fe(II)-[cytochrome c] + nitrite + 2 H(+)</text>
        <dbReference type="Rhea" id="RHEA:15233"/>
        <dbReference type="Rhea" id="RHEA-COMP:10350"/>
        <dbReference type="Rhea" id="RHEA-COMP:14399"/>
        <dbReference type="ChEBI" id="CHEBI:15377"/>
        <dbReference type="ChEBI" id="CHEBI:15378"/>
        <dbReference type="ChEBI" id="CHEBI:16301"/>
        <dbReference type="ChEBI" id="CHEBI:16480"/>
        <dbReference type="ChEBI" id="CHEBI:29033"/>
        <dbReference type="ChEBI" id="CHEBI:29034"/>
        <dbReference type="EC" id="1.7.2.1"/>
    </reaction>
</comment>
<evidence type="ECO:0000256" key="5">
    <source>
        <dbReference type="ARBA" id="ARBA00022723"/>
    </source>
</evidence>
<dbReference type="RefSeq" id="WP_196816192.1">
    <property type="nucleotide sequence ID" value="NZ_CP012850.1"/>
</dbReference>
<dbReference type="InterPro" id="IPR008972">
    <property type="entry name" value="Cupredoxin"/>
</dbReference>
<dbReference type="Gene3D" id="2.60.40.420">
    <property type="entry name" value="Cupredoxins - blue copper proteins"/>
    <property type="match status" value="3"/>
</dbReference>
<evidence type="ECO:0000256" key="7">
    <source>
        <dbReference type="ARBA" id="ARBA00023002"/>
    </source>
</evidence>
<dbReference type="PANTHER" id="PTHR36507:SF1">
    <property type="entry name" value="BLL1555 PROTEIN"/>
    <property type="match status" value="1"/>
</dbReference>
<keyword evidence="12" id="KW-0812">Transmembrane</keyword>
<feature type="binding site" description="type 1 copper site" evidence="10">
    <location>
        <position position="219"/>
    </location>
    <ligand>
        <name>Cu cation</name>
        <dbReference type="ChEBI" id="CHEBI:23378"/>
        <label>1</label>
    </ligand>
</feature>
<accession>A0A654M309</accession>
<dbReference type="AlphaFoldDB" id="A0A654M309"/>
<evidence type="ECO:0000313" key="17">
    <source>
        <dbReference type="Proteomes" id="UP000058925"/>
    </source>
</evidence>
<dbReference type="PRINTS" id="PR00695">
    <property type="entry name" value="CUNO2RDTASE"/>
</dbReference>
<dbReference type="EC" id="1.7.2.1" evidence="3"/>
<dbReference type="Pfam" id="PF07731">
    <property type="entry name" value="Cu-oxidase_2"/>
    <property type="match status" value="1"/>
</dbReference>
<keyword evidence="8 10" id="KW-0186">Copper</keyword>
<comment type="cofactor">
    <cofactor evidence="10">
        <name>Cu(2+)</name>
        <dbReference type="ChEBI" id="CHEBI:29036"/>
    </cofactor>
</comment>
<feature type="compositionally biased region" description="Polar residues" evidence="11">
    <location>
        <begin position="97"/>
        <end position="108"/>
    </location>
</feature>
<feature type="binding site" description="type 1 copper site" evidence="10">
    <location>
        <position position="170"/>
    </location>
    <ligand>
        <name>Cu cation</name>
        <dbReference type="ChEBI" id="CHEBI:23378"/>
        <label>1</label>
    </ligand>
</feature>
<keyword evidence="17" id="KW-1185">Reference proteome</keyword>
<dbReference type="EMBL" id="CP012850">
    <property type="protein sequence ID" value="ALI37033.1"/>
    <property type="molecule type" value="Genomic_DNA"/>
</dbReference>
<evidence type="ECO:0000256" key="11">
    <source>
        <dbReference type="SAM" id="MobiDB-lite"/>
    </source>
</evidence>
<dbReference type="GO" id="GO:0050421">
    <property type="term" value="F:nitrite reductase (NO-forming) activity"/>
    <property type="evidence" value="ECO:0007669"/>
    <property type="project" value="UniProtKB-EC"/>
</dbReference>
<evidence type="ECO:0000256" key="8">
    <source>
        <dbReference type="ARBA" id="ARBA00023008"/>
    </source>
</evidence>
<dbReference type="InterPro" id="IPR001287">
    <property type="entry name" value="NO2-reductase_Cu"/>
</dbReference>